<keyword evidence="2" id="KW-1185">Reference proteome</keyword>
<dbReference type="EMBL" id="NKXO01000057">
    <property type="protein sequence ID" value="PKQ65962.1"/>
    <property type="molecule type" value="Genomic_DNA"/>
</dbReference>
<gene>
    <name evidence="1" type="ORF">Rain11_2526</name>
</gene>
<reference evidence="1 2" key="1">
    <citation type="submission" date="2017-06" db="EMBL/GenBank/DDBJ databases">
        <title>Raineya orbicola gen. nov., sp. nov. a slightly thermophilic bacterium of the phylum Bacteroidetes and the description of Raineyaceae fam. nov.</title>
        <authorList>
            <person name="Albuquerque L."/>
            <person name="Polonia A.R.M."/>
            <person name="Barroso C."/>
            <person name="Froufe H.J.C."/>
            <person name="Lage O."/>
            <person name="Lobo-Da-Cunha A."/>
            <person name="Egas C."/>
            <person name="Da Costa M.S."/>
        </authorList>
    </citation>
    <scope>NUCLEOTIDE SEQUENCE [LARGE SCALE GENOMIC DNA]</scope>
    <source>
        <strain evidence="1 2">SPSPC-11</strain>
    </source>
</reference>
<evidence type="ECO:0000313" key="2">
    <source>
        <dbReference type="Proteomes" id="UP000233387"/>
    </source>
</evidence>
<accession>A0A2N3I6K9</accession>
<dbReference type="AlphaFoldDB" id="A0A2N3I6K9"/>
<proteinExistence type="predicted"/>
<evidence type="ECO:0008006" key="3">
    <source>
        <dbReference type="Google" id="ProtNLM"/>
    </source>
</evidence>
<comment type="caution">
    <text evidence="1">The sequence shown here is derived from an EMBL/GenBank/DDBJ whole genome shotgun (WGS) entry which is preliminary data.</text>
</comment>
<dbReference type="Proteomes" id="UP000233387">
    <property type="component" value="Unassembled WGS sequence"/>
</dbReference>
<organism evidence="1 2">
    <name type="scientific">Raineya orbicola</name>
    <dbReference type="NCBI Taxonomy" id="2016530"/>
    <lineage>
        <taxon>Bacteria</taxon>
        <taxon>Pseudomonadati</taxon>
        <taxon>Bacteroidota</taxon>
        <taxon>Cytophagia</taxon>
        <taxon>Cytophagales</taxon>
        <taxon>Raineyaceae</taxon>
        <taxon>Raineya</taxon>
    </lineage>
</organism>
<name>A0A2N3I6K9_9BACT</name>
<sequence length="185" mass="21934">MILRFYAIFLLSGLIFNCSLYAQRAVELPNDSSGLYLTYDDFINGKITHGFPKYKKGYTLWPKGFFTNKDPELKTPDTSIVYKRADIWGYTDHRGKFIRIYKNKHYKVLCDKGLIIYIIYSPTKASYYFSKSMNEPICHLKMKNLTNIYADNSAFLNKINSTKKKTWLTWDDKKERYFLNKLFLE</sequence>
<protein>
    <recommendedName>
        <fullName evidence="3">WG repeat-containing protein</fullName>
    </recommendedName>
</protein>
<evidence type="ECO:0000313" key="1">
    <source>
        <dbReference type="EMBL" id="PKQ65962.1"/>
    </source>
</evidence>